<evidence type="ECO:0000256" key="4">
    <source>
        <dbReference type="SAM" id="Coils"/>
    </source>
</evidence>
<dbReference type="GO" id="GO:0003700">
    <property type="term" value="F:DNA-binding transcription factor activity"/>
    <property type="evidence" value="ECO:0007669"/>
    <property type="project" value="InterPro"/>
</dbReference>
<reference evidence="6 7" key="1">
    <citation type="submission" date="2018-08" db="EMBL/GenBank/DDBJ databases">
        <title>A genome reference for cultivated species of the human gut microbiota.</title>
        <authorList>
            <person name="Zou Y."/>
            <person name="Xue W."/>
            <person name="Luo G."/>
        </authorList>
    </citation>
    <scope>NUCLEOTIDE SEQUENCE [LARGE SCALE GENOMIC DNA]</scope>
    <source>
        <strain evidence="6 7">AF15-20</strain>
    </source>
</reference>
<dbReference type="GO" id="GO:0003677">
    <property type="term" value="F:DNA binding"/>
    <property type="evidence" value="ECO:0007669"/>
    <property type="project" value="UniProtKB-KW"/>
</dbReference>
<dbReference type="RefSeq" id="WP_118325069.1">
    <property type="nucleotide sequence ID" value="NZ_CATXNH010000061.1"/>
</dbReference>
<evidence type="ECO:0000259" key="5">
    <source>
        <dbReference type="PROSITE" id="PS50937"/>
    </source>
</evidence>
<evidence type="ECO:0000313" key="7">
    <source>
        <dbReference type="Proteomes" id="UP000265489"/>
    </source>
</evidence>
<dbReference type="Proteomes" id="UP000265489">
    <property type="component" value="Unassembled WGS sequence"/>
</dbReference>
<dbReference type="InterPro" id="IPR047057">
    <property type="entry name" value="MerR_fam"/>
</dbReference>
<keyword evidence="4" id="KW-0175">Coiled coil</keyword>
<name>A0A395WAD1_9FIRM</name>
<keyword evidence="1" id="KW-0805">Transcription regulation</keyword>
<comment type="caution">
    <text evidence="6">The sequence shown here is derived from an EMBL/GenBank/DDBJ whole genome shotgun (WGS) entry which is preliminary data.</text>
</comment>
<keyword evidence="2" id="KW-0238">DNA-binding</keyword>
<evidence type="ECO:0000256" key="1">
    <source>
        <dbReference type="ARBA" id="ARBA00023015"/>
    </source>
</evidence>
<dbReference type="CDD" id="cd00592">
    <property type="entry name" value="HTH_MerR-like"/>
    <property type="match status" value="1"/>
</dbReference>
<sequence>MKYKVKWIENHMSITRNMIRRYEKKGVILRNEKGKDREFDEDDLIQLWNIRVMVSLGFSLDDVKEVLCGSNLREVSEKRLRVLKEEYRDLQGKINFLNVVKITGEMPSCFKVSANNFEEIYNLGLIQYVSPFERAKDIWALMDMLQLLEKLCNTSDKKIMDELYEWFGIGNDREIFVQVFETYLLCDERFEEIFGKEKCCELSALIATYGK</sequence>
<dbReference type="PROSITE" id="PS50937">
    <property type="entry name" value="HTH_MERR_2"/>
    <property type="match status" value="1"/>
</dbReference>
<keyword evidence="3" id="KW-0804">Transcription</keyword>
<dbReference type="PANTHER" id="PTHR30204">
    <property type="entry name" value="REDOX-CYCLING DRUG-SENSING TRANSCRIPTIONAL ACTIVATOR SOXR"/>
    <property type="match status" value="1"/>
</dbReference>
<dbReference type="GeneID" id="66578702"/>
<dbReference type="PANTHER" id="PTHR30204:SF94">
    <property type="entry name" value="HEAVY METAL-DEPENDENT TRANSCRIPTIONAL REGULATOR HI_0293-RELATED"/>
    <property type="match status" value="1"/>
</dbReference>
<dbReference type="InterPro" id="IPR000551">
    <property type="entry name" value="MerR-type_HTH_dom"/>
</dbReference>
<feature type="coiled-coil region" evidence="4">
    <location>
        <begin position="73"/>
        <end position="100"/>
    </location>
</feature>
<dbReference type="AlphaFoldDB" id="A0A395WAD1"/>
<accession>A0A395WAD1</accession>
<dbReference type="Pfam" id="PF13411">
    <property type="entry name" value="MerR_1"/>
    <property type="match status" value="1"/>
</dbReference>
<dbReference type="EMBL" id="QRYQ01000008">
    <property type="protein sequence ID" value="RGU91873.1"/>
    <property type="molecule type" value="Genomic_DNA"/>
</dbReference>
<evidence type="ECO:0000256" key="2">
    <source>
        <dbReference type="ARBA" id="ARBA00023125"/>
    </source>
</evidence>
<proteinExistence type="predicted"/>
<dbReference type="SUPFAM" id="SSF46955">
    <property type="entry name" value="Putative DNA-binding domain"/>
    <property type="match status" value="1"/>
</dbReference>
<dbReference type="Gene3D" id="1.10.1660.10">
    <property type="match status" value="1"/>
</dbReference>
<evidence type="ECO:0000256" key="3">
    <source>
        <dbReference type="ARBA" id="ARBA00023163"/>
    </source>
</evidence>
<feature type="domain" description="HTH merR-type" evidence="5">
    <location>
        <begin position="14"/>
        <end position="69"/>
    </location>
</feature>
<evidence type="ECO:0000313" key="6">
    <source>
        <dbReference type="EMBL" id="RGU91873.1"/>
    </source>
</evidence>
<protein>
    <submittedName>
        <fullName evidence="6">MerR family transcriptional regulator</fullName>
    </submittedName>
</protein>
<organism evidence="6 7">
    <name type="scientific">Holdemanella biformis</name>
    <dbReference type="NCBI Taxonomy" id="1735"/>
    <lineage>
        <taxon>Bacteria</taxon>
        <taxon>Bacillati</taxon>
        <taxon>Bacillota</taxon>
        <taxon>Erysipelotrichia</taxon>
        <taxon>Erysipelotrichales</taxon>
        <taxon>Erysipelotrichaceae</taxon>
        <taxon>Holdemanella</taxon>
    </lineage>
</organism>
<gene>
    <name evidence="6" type="ORF">DWW32_05590</name>
</gene>
<dbReference type="InterPro" id="IPR009061">
    <property type="entry name" value="DNA-bd_dom_put_sf"/>
</dbReference>